<evidence type="ECO:0000313" key="3">
    <source>
        <dbReference type="EMBL" id="MBB4945048.1"/>
    </source>
</evidence>
<dbReference type="PANTHER" id="PTHR10906">
    <property type="entry name" value="SECY/SEC61-ALPHA FAMILY MEMBER"/>
    <property type="match status" value="1"/>
</dbReference>
<protein>
    <submittedName>
        <fullName evidence="3">Preprotein translocase subunit SecY</fullName>
    </submittedName>
</protein>
<dbReference type="GO" id="GO:0015031">
    <property type="term" value="P:protein transport"/>
    <property type="evidence" value="ECO:0007669"/>
    <property type="project" value="InterPro"/>
</dbReference>
<reference evidence="3 4" key="1">
    <citation type="submission" date="2020-08" db="EMBL/GenBank/DDBJ databases">
        <title>Sequencing the genomes of 1000 actinobacteria strains.</title>
        <authorList>
            <person name="Klenk H.-P."/>
        </authorList>
    </citation>
    <scope>NUCLEOTIDE SEQUENCE [LARGE SCALE GENOMIC DNA]</scope>
    <source>
        <strain evidence="3 4">DSM 44786</strain>
    </source>
</reference>
<feature type="transmembrane region" description="Helical" evidence="2">
    <location>
        <begin position="175"/>
        <end position="194"/>
    </location>
</feature>
<dbReference type="Pfam" id="PF00344">
    <property type="entry name" value="SecY"/>
    <property type="match status" value="1"/>
</dbReference>
<comment type="caution">
    <text evidence="3">The sequence shown here is derived from an EMBL/GenBank/DDBJ whole genome shotgun (WGS) entry which is preliminary data.</text>
</comment>
<feature type="transmembrane region" description="Helical" evidence="2">
    <location>
        <begin position="353"/>
        <end position="379"/>
    </location>
</feature>
<accession>A0A7W7S6Z3</accession>
<feature type="transmembrane region" description="Helical" evidence="2">
    <location>
        <begin position="305"/>
        <end position="332"/>
    </location>
</feature>
<evidence type="ECO:0000313" key="4">
    <source>
        <dbReference type="Proteomes" id="UP000573327"/>
    </source>
</evidence>
<comment type="similarity">
    <text evidence="1">Belongs to the SecY/SEC61-alpha family.</text>
</comment>
<feature type="transmembrane region" description="Helical" evidence="2">
    <location>
        <begin position="64"/>
        <end position="87"/>
    </location>
</feature>
<keyword evidence="2" id="KW-0472">Membrane</keyword>
<proteinExistence type="inferred from homology"/>
<dbReference type="PRINTS" id="PR00303">
    <property type="entry name" value="SECYTRNLCASE"/>
</dbReference>
<feature type="transmembrane region" description="Helical" evidence="2">
    <location>
        <begin position="145"/>
        <end position="163"/>
    </location>
</feature>
<dbReference type="InterPro" id="IPR002208">
    <property type="entry name" value="SecY/SEC61-alpha"/>
</dbReference>
<dbReference type="SUPFAM" id="SSF103491">
    <property type="entry name" value="Preprotein translocase SecY subunit"/>
    <property type="match status" value="1"/>
</dbReference>
<evidence type="ECO:0000256" key="2">
    <source>
        <dbReference type="SAM" id="Phobius"/>
    </source>
</evidence>
<feature type="transmembrane region" description="Helical" evidence="2">
    <location>
        <begin position="206"/>
        <end position="226"/>
    </location>
</feature>
<feature type="transmembrane region" description="Helical" evidence="2">
    <location>
        <begin position="391"/>
        <end position="411"/>
    </location>
</feature>
<dbReference type="GO" id="GO:0016020">
    <property type="term" value="C:membrane"/>
    <property type="evidence" value="ECO:0007669"/>
    <property type="project" value="InterPro"/>
</dbReference>
<dbReference type="Gene3D" id="1.10.3370.10">
    <property type="entry name" value="SecY subunit domain"/>
    <property type="match status" value="1"/>
</dbReference>
<keyword evidence="2" id="KW-0812">Transmembrane</keyword>
<keyword evidence="2" id="KW-1133">Transmembrane helix</keyword>
<dbReference type="AlphaFoldDB" id="A0A7W7S6Z3"/>
<dbReference type="RefSeq" id="WP_184911378.1">
    <property type="nucleotide sequence ID" value="NZ_JACHJR010000001.1"/>
</dbReference>
<organism evidence="3 4">
    <name type="scientific">Kitasatospora gansuensis</name>
    <dbReference type="NCBI Taxonomy" id="258050"/>
    <lineage>
        <taxon>Bacteria</taxon>
        <taxon>Bacillati</taxon>
        <taxon>Actinomycetota</taxon>
        <taxon>Actinomycetes</taxon>
        <taxon>Kitasatosporales</taxon>
        <taxon>Streptomycetaceae</taxon>
        <taxon>Kitasatospora</taxon>
    </lineage>
</organism>
<feature type="transmembrane region" description="Helical" evidence="2">
    <location>
        <begin position="108"/>
        <end position="133"/>
    </location>
</feature>
<dbReference type="PIRSF" id="PIRSF004557">
    <property type="entry name" value="SecY"/>
    <property type="match status" value="1"/>
</dbReference>
<name>A0A7W7S6Z3_9ACTN</name>
<evidence type="ECO:0000256" key="1">
    <source>
        <dbReference type="RuleBase" id="RU004349"/>
    </source>
</evidence>
<dbReference type="EMBL" id="JACHJR010000001">
    <property type="protein sequence ID" value="MBB4945048.1"/>
    <property type="molecule type" value="Genomic_DNA"/>
</dbReference>
<feature type="transmembrane region" description="Helical" evidence="2">
    <location>
        <begin position="267"/>
        <end position="285"/>
    </location>
</feature>
<sequence>MSAPARVLGRRLLVTLGAVLVFRFGQSLPLPGVDVAALAAAEAGRSDQLHGLAALFTGGGLERMSVLALGVVPGQLAEVVLLLLVWAGPRLAALGGEGRAGAVRLERLTRVLTAGVGGLLGALLVLAAAGGHVGPGAGVLRDRSGLTLLALTVCLTGGTVLVMRLGELITTHGVGSGPSVLFLTQAFAVLPGQLGSLRASFGGPAFAGVLALVLAVGAIVAAATVLTRRAERRVPVQRAKRMVGRSPGGAASTYLPIAFDRIGLGPAVWLAPALFVLPALAARSWPGAGWLQALAAALRPGSPWYLTGCLVLVTCFTFAASIAGLDVVAAADRLTRQGQFVPGIRPGPNTADYLAYLQLRIALSGAVLAGAVALLPLALPAVLGTADRHPFNGIGLLLVAGLGAAVAARITEQAEFLGVIRPQTPGQARR</sequence>
<gene>
    <name evidence="3" type="ORF">F4556_000583</name>
</gene>
<dbReference type="InterPro" id="IPR023201">
    <property type="entry name" value="SecY_dom_sf"/>
</dbReference>
<dbReference type="Proteomes" id="UP000573327">
    <property type="component" value="Unassembled WGS sequence"/>
</dbReference>
<keyword evidence="4" id="KW-1185">Reference proteome</keyword>